<evidence type="ECO:0000313" key="3">
    <source>
        <dbReference type="WBParaSite" id="maker-unitig_44006-snap-gene-0.2-mRNA-1"/>
    </source>
</evidence>
<proteinExistence type="predicted"/>
<dbReference type="InterPro" id="IPR049394">
    <property type="entry name" value="eEFSec_C"/>
</dbReference>
<dbReference type="AlphaFoldDB" id="A0A1I8FQ47"/>
<dbReference type="WBParaSite" id="maker-unitig_44006-snap-gene-0.2-mRNA-1">
    <property type="protein sequence ID" value="maker-unitig_44006-snap-gene-0.2-mRNA-1"/>
    <property type="gene ID" value="maker-unitig_44006-snap-gene-0.2"/>
</dbReference>
<dbReference type="Proteomes" id="UP000095280">
    <property type="component" value="Unplaced"/>
</dbReference>
<protein>
    <submittedName>
        <fullName evidence="3">ILEI domain-containing protein</fullName>
    </submittedName>
</protein>
<sequence>PSCTSASVTRPPWPACCCSRRRGPTTAAGEQFCEYLDRPACGTARPGLHALLEFERPVLRHGDSLQGWDVDINQNVLAASPCTARPLELLTSADYRTLLSCPNSFESNRPKCRRGRLDRVKDPYTVVVTGLFRKETALDVFIGLQVSLSTGQQGRIEGSFGQSGKCTVRMSEPLSDEFCQRYGAASAPKKAPAAATAPRSRSSRILHLATSTDGLLDYESALFLDLFHQDGLAVLGAGLCPHRLAAQLIRLYSDPAHLVLVVNARPRRGRVLR</sequence>
<accession>A0A1I8FQ47</accession>
<reference evidence="3" key="1">
    <citation type="submission" date="2016-11" db="UniProtKB">
        <authorList>
            <consortium name="WormBaseParasite"/>
        </authorList>
    </citation>
    <scope>IDENTIFICATION</scope>
</reference>
<feature type="domain" description="Selenocysteine-specific elongation factor C-terminal RIFT" evidence="1">
    <location>
        <begin position="110"/>
        <end position="196"/>
    </location>
</feature>
<organism evidence="2 3">
    <name type="scientific">Macrostomum lignano</name>
    <dbReference type="NCBI Taxonomy" id="282301"/>
    <lineage>
        <taxon>Eukaryota</taxon>
        <taxon>Metazoa</taxon>
        <taxon>Spiralia</taxon>
        <taxon>Lophotrochozoa</taxon>
        <taxon>Platyhelminthes</taxon>
        <taxon>Rhabditophora</taxon>
        <taxon>Macrostomorpha</taxon>
        <taxon>Macrostomida</taxon>
        <taxon>Macrostomidae</taxon>
        <taxon>Macrostomum</taxon>
    </lineage>
</organism>
<name>A0A1I8FQ47_9PLAT</name>
<dbReference type="Pfam" id="PF21131">
    <property type="entry name" value="eEFSec_4th"/>
    <property type="match status" value="1"/>
</dbReference>
<evidence type="ECO:0000313" key="2">
    <source>
        <dbReference type="Proteomes" id="UP000095280"/>
    </source>
</evidence>
<keyword evidence="2" id="KW-1185">Reference proteome</keyword>
<evidence type="ECO:0000259" key="1">
    <source>
        <dbReference type="Pfam" id="PF21131"/>
    </source>
</evidence>